<reference evidence="2 3" key="1">
    <citation type="submission" date="2024-06" db="EMBL/GenBank/DDBJ databases">
        <title>The draft genome of Grus japonensis, version 3.</title>
        <authorList>
            <person name="Nabeshima K."/>
            <person name="Suzuki S."/>
            <person name="Onuma M."/>
        </authorList>
    </citation>
    <scope>NUCLEOTIDE SEQUENCE [LARGE SCALE GENOMIC DNA]</scope>
    <source>
        <strain evidence="2 3">451A</strain>
    </source>
</reference>
<organism evidence="2 3">
    <name type="scientific">Grus japonensis</name>
    <name type="common">Japanese crane</name>
    <name type="synonym">Red-crowned crane</name>
    <dbReference type="NCBI Taxonomy" id="30415"/>
    <lineage>
        <taxon>Eukaryota</taxon>
        <taxon>Metazoa</taxon>
        <taxon>Chordata</taxon>
        <taxon>Craniata</taxon>
        <taxon>Vertebrata</taxon>
        <taxon>Euteleostomi</taxon>
        <taxon>Archelosauria</taxon>
        <taxon>Archosauria</taxon>
        <taxon>Dinosauria</taxon>
        <taxon>Saurischia</taxon>
        <taxon>Theropoda</taxon>
        <taxon>Coelurosauria</taxon>
        <taxon>Aves</taxon>
        <taxon>Neognathae</taxon>
        <taxon>Neoaves</taxon>
        <taxon>Gruiformes</taxon>
        <taxon>Gruidae</taxon>
        <taxon>Grus</taxon>
    </lineage>
</organism>
<protein>
    <submittedName>
        <fullName evidence="2">Uncharacterized protein</fullName>
    </submittedName>
</protein>
<evidence type="ECO:0000313" key="2">
    <source>
        <dbReference type="EMBL" id="GAB0202249.1"/>
    </source>
</evidence>
<evidence type="ECO:0000313" key="3">
    <source>
        <dbReference type="Proteomes" id="UP001623348"/>
    </source>
</evidence>
<accession>A0ABC9XXK0</accession>
<dbReference type="AlphaFoldDB" id="A0ABC9XXK0"/>
<comment type="caution">
    <text evidence="2">The sequence shown here is derived from an EMBL/GenBank/DDBJ whole genome shotgun (WGS) entry which is preliminary data.</text>
</comment>
<evidence type="ECO:0000256" key="1">
    <source>
        <dbReference type="SAM" id="MobiDB-lite"/>
    </source>
</evidence>
<feature type="region of interest" description="Disordered" evidence="1">
    <location>
        <begin position="14"/>
        <end position="41"/>
    </location>
</feature>
<gene>
    <name evidence="2" type="ORF">GRJ2_002690500</name>
</gene>
<dbReference type="EMBL" id="BAAFJT010000037">
    <property type="protein sequence ID" value="GAB0202249.1"/>
    <property type="molecule type" value="Genomic_DNA"/>
</dbReference>
<keyword evidence="3" id="KW-1185">Reference proteome</keyword>
<name>A0ABC9XXK0_GRUJA</name>
<dbReference type="Proteomes" id="UP001623348">
    <property type="component" value="Unassembled WGS sequence"/>
</dbReference>
<sequence>MEKTMVKQAVLLQPMEDDGGAEVPPAAHGEDHGEAGCPPTAHGGWMMVEQRFHQQPMEKTMVKQAVLQPMENDGGAEVPPTG</sequence>
<proteinExistence type="predicted"/>